<accession>A0A919S974</accession>
<reference evidence="1" key="1">
    <citation type="submission" date="2021-03" db="EMBL/GenBank/DDBJ databases">
        <title>Whole genome shotgun sequence of Actinoplanes consettensis NBRC 14913.</title>
        <authorList>
            <person name="Komaki H."/>
            <person name="Tamura T."/>
        </authorList>
    </citation>
    <scope>NUCLEOTIDE SEQUENCE</scope>
    <source>
        <strain evidence="1">NBRC 14913</strain>
    </source>
</reference>
<name>A0A919S974_9ACTN</name>
<sequence>MTVVRQDRPDKLRAVFGVAVEEGGPVADAVETEVVPPLGRQIVTAGQLRAYALLADPQFHDATSAAGLRAISTATGKTLWRVRGADG</sequence>
<dbReference type="EMBL" id="BOQP01000004">
    <property type="protein sequence ID" value="GIM68168.1"/>
    <property type="molecule type" value="Genomic_DNA"/>
</dbReference>
<evidence type="ECO:0000313" key="1">
    <source>
        <dbReference type="EMBL" id="GIM68168.1"/>
    </source>
</evidence>
<keyword evidence="2" id="KW-1185">Reference proteome</keyword>
<protein>
    <submittedName>
        <fullName evidence="1">Uncharacterized protein</fullName>
    </submittedName>
</protein>
<evidence type="ECO:0000313" key="2">
    <source>
        <dbReference type="Proteomes" id="UP000680865"/>
    </source>
</evidence>
<gene>
    <name evidence="1" type="ORF">Aco04nite_09560</name>
</gene>
<proteinExistence type="predicted"/>
<organism evidence="1 2">
    <name type="scientific">Winogradskya consettensis</name>
    <dbReference type="NCBI Taxonomy" id="113560"/>
    <lineage>
        <taxon>Bacteria</taxon>
        <taxon>Bacillati</taxon>
        <taxon>Actinomycetota</taxon>
        <taxon>Actinomycetes</taxon>
        <taxon>Micromonosporales</taxon>
        <taxon>Micromonosporaceae</taxon>
        <taxon>Winogradskya</taxon>
    </lineage>
</organism>
<dbReference type="AlphaFoldDB" id="A0A919S974"/>
<dbReference type="Proteomes" id="UP000680865">
    <property type="component" value="Unassembled WGS sequence"/>
</dbReference>
<comment type="caution">
    <text evidence="1">The sequence shown here is derived from an EMBL/GenBank/DDBJ whole genome shotgun (WGS) entry which is preliminary data.</text>
</comment>